<evidence type="ECO:0000313" key="8">
    <source>
        <dbReference type="Proteomes" id="UP000644756"/>
    </source>
</evidence>
<feature type="transmembrane region" description="Helical" evidence="6">
    <location>
        <begin position="271"/>
        <end position="288"/>
    </location>
</feature>
<dbReference type="GO" id="GO:0005886">
    <property type="term" value="C:plasma membrane"/>
    <property type="evidence" value="ECO:0007669"/>
    <property type="project" value="UniProtKB-SubCell"/>
</dbReference>
<keyword evidence="2" id="KW-1003">Cell membrane</keyword>
<dbReference type="InterPro" id="IPR001851">
    <property type="entry name" value="ABC_transp_permease"/>
</dbReference>
<feature type="transmembrane region" description="Helical" evidence="6">
    <location>
        <begin position="21"/>
        <end position="42"/>
    </location>
</feature>
<keyword evidence="4 6" id="KW-1133">Transmembrane helix</keyword>
<feature type="transmembrane region" description="Helical" evidence="6">
    <location>
        <begin position="217"/>
        <end position="238"/>
    </location>
</feature>
<evidence type="ECO:0000256" key="2">
    <source>
        <dbReference type="ARBA" id="ARBA00022475"/>
    </source>
</evidence>
<dbReference type="EMBL" id="BMGR01000019">
    <property type="protein sequence ID" value="GGG22959.1"/>
    <property type="molecule type" value="Genomic_DNA"/>
</dbReference>
<dbReference type="PANTHER" id="PTHR32196">
    <property type="entry name" value="ABC TRANSPORTER PERMEASE PROTEIN YPHD-RELATED-RELATED"/>
    <property type="match status" value="1"/>
</dbReference>
<feature type="transmembrane region" description="Helical" evidence="6">
    <location>
        <begin position="48"/>
        <end position="66"/>
    </location>
</feature>
<feature type="transmembrane region" description="Helical" evidence="6">
    <location>
        <begin position="164"/>
        <end position="186"/>
    </location>
</feature>
<reference evidence="7" key="2">
    <citation type="submission" date="2020-09" db="EMBL/GenBank/DDBJ databases">
        <authorList>
            <person name="Sun Q."/>
            <person name="Zhou Y."/>
        </authorList>
    </citation>
    <scope>NUCLEOTIDE SEQUENCE</scope>
    <source>
        <strain evidence="7">CGMCC 1.12987</strain>
    </source>
</reference>
<organism evidence="7 8">
    <name type="scientific">Paenibacillus abyssi</name>
    <dbReference type="NCBI Taxonomy" id="1340531"/>
    <lineage>
        <taxon>Bacteria</taxon>
        <taxon>Bacillati</taxon>
        <taxon>Bacillota</taxon>
        <taxon>Bacilli</taxon>
        <taxon>Bacillales</taxon>
        <taxon>Paenibacillaceae</taxon>
        <taxon>Paenibacillus</taxon>
    </lineage>
</organism>
<evidence type="ECO:0000256" key="5">
    <source>
        <dbReference type="ARBA" id="ARBA00023136"/>
    </source>
</evidence>
<dbReference type="CDD" id="cd06579">
    <property type="entry name" value="TM_PBP1_transp_AraH_like"/>
    <property type="match status" value="1"/>
</dbReference>
<feature type="transmembrane region" description="Helical" evidence="6">
    <location>
        <begin position="124"/>
        <end position="144"/>
    </location>
</feature>
<evidence type="ECO:0000256" key="6">
    <source>
        <dbReference type="SAM" id="Phobius"/>
    </source>
</evidence>
<feature type="transmembrane region" description="Helical" evidence="6">
    <location>
        <begin position="97"/>
        <end position="117"/>
    </location>
</feature>
<evidence type="ECO:0000313" key="7">
    <source>
        <dbReference type="EMBL" id="GGG22959.1"/>
    </source>
</evidence>
<dbReference type="AlphaFoldDB" id="A0A917G5M3"/>
<evidence type="ECO:0000256" key="3">
    <source>
        <dbReference type="ARBA" id="ARBA00022692"/>
    </source>
</evidence>
<comment type="caution">
    <text evidence="7">The sequence shown here is derived from an EMBL/GenBank/DDBJ whole genome shotgun (WGS) entry which is preliminary data.</text>
</comment>
<dbReference type="GO" id="GO:0022857">
    <property type="term" value="F:transmembrane transporter activity"/>
    <property type="evidence" value="ECO:0007669"/>
    <property type="project" value="InterPro"/>
</dbReference>
<dbReference type="PANTHER" id="PTHR32196:SF72">
    <property type="entry name" value="RIBOSE IMPORT PERMEASE PROTEIN RBSC"/>
    <property type="match status" value="1"/>
</dbReference>
<gene>
    <name evidence="7" type="ORF">GCM10010916_44470</name>
</gene>
<keyword evidence="8" id="KW-1185">Reference proteome</keyword>
<dbReference type="RefSeq" id="WP_188533282.1">
    <property type="nucleotide sequence ID" value="NZ_BMGR01000019.1"/>
</dbReference>
<sequence>MSSLSLSLKKDTGKYLAKYGIYIAFGILLIVLSVSSESFLTVTNLLNILRQASISGIIAIGMTFVIIRGGIDLSVGSILAFSAVVASSFAHSDMYPTIVPITLGLIAGLVLGCINGIIISRWKVASFIVTLGMMTAARGLTLVYTDGRPIINLNAGYGFIGGGYIAGIPVPVLIFVGVILLGFFALHVTKFGRHVFASGGNEKAAKLSGVKVGRVEVAVYAISGLAAGLAGILLSSRVMTGSPVLGTGYELDAIAAVVIGGTSLAGGRGRIVGTVVGVLIIGIMNNGLDLLNVSSYYQQIIKGAIIVLAVLLDKKNQ</sequence>
<comment type="subcellular location">
    <subcellularLocation>
        <location evidence="1">Cell membrane</location>
        <topology evidence="1">Multi-pass membrane protein</topology>
    </subcellularLocation>
</comment>
<accession>A0A917G5M3</accession>
<keyword evidence="5 6" id="KW-0472">Membrane</keyword>
<protein>
    <submittedName>
        <fullName evidence="7">Sugar ABC transporter permease</fullName>
    </submittedName>
</protein>
<dbReference type="Proteomes" id="UP000644756">
    <property type="component" value="Unassembled WGS sequence"/>
</dbReference>
<evidence type="ECO:0000256" key="1">
    <source>
        <dbReference type="ARBA" id="ARBA00004651"/>
    </source>
</evidence>
<keyword evidence="3 6" id="KW-0812">Transmembrane</keyword>
<evidence type="ECO:0000256" key="4">
    <source>
        <dbReference type="ARBA" id="ARBA00022989"/>
    </source>
</evidence>
<dbReference type="Pfam" id="PF02653">
    <property type="entry name" value="BPD_transp_2"/>
    <property type="match status" value="1"/>
</dbReference>
<proteinExistence type="predicted"/>
<name>A0A917G5M3_9BACL</name>
<reference evidence="7" key="1">
    <citation type="journal article" date="2014" name="Int. J. Syst. Evol. Microbiol.">
        <title>Complete genome sequence of Corynebacterium casei LMG S-19264T (=DSM 44701T), isolated from a smear-ripened cheese.</title>
        <authorList>
            <consortium name="US DOE Joint Genome Institute (JGI-PGF)"/>
            <person name="Walter F."/>
            <person name="Albersmeier A."/>
            <person name="Kalinowski J."/>
            <person name="Ruckert C."/>
        </authorList>
    </citation>
    <scope>NUCLEOTIDE SEQUENCE</scope>
    <source>
        <strain evidence="7">CGMCC 1.12987</strain>
    </source>
</reference>